<dbReference type="SUPFAM" id="SSF47473">
    <property type="entry name" value="EF-hand"/>
    <property type="match status" value="1"/>
</dbReference>
<dbReference type="Pfam" id="PF13202">
    <property type="entry name" value="EF-hand_5"/>
    <property type="match status" value="1"/>
</dbReference>
<feature type="region of interest" description="Disordered" evidence="2">
    <location>
        <begin position="270"/>
        <end position="432"/>
    </location>
</feature>
<dbReference type="SMART" id="SM00054">
    <property type="entry name" value="EFh"/>
    <property type="match status" value="2"/>
</dbReference>
<dbReference type="PROSITE" id="PS50222">
    <property type="entry name" value="EF_HAND_2"/>
    <property type="match status" value="2"/>
</dbReference>
<evidence type="ECO:0000313" key="4">
    <source>
        <dbReference type="EMBL" id="CAK0851206.1"/>
    </source>
</evidence>
<evidence type="ECO:0000256" key="1">
    <source>
        <dbReference type="ARBA" id="ARBA00022837"/>
    </source>
</evidence>
<accession>A0ABN9TYG5</accession>
<dbReference type="InterPro" id="IPR018247">
    <property type="entry name" value="EF_Hand_1_Ca_BS"/>
</dbReference>
<dbReference type="CDD" id="cd00051">
    <property type="entry name" value="EFh"/>
    <property type="match status" value="1"/>
</dbReference>
<dbReference type="PROSITE" id="PS00018">
    <property type="entry name" value="EF_HAND_1"/>
    <property type="match status" value="2"/>
</dbReference>
<feature type="domain" description="EF-hand" evidence="3">
    <location>
        <begin position="17"/>
        <end position="52"/>
    </location>
</feature>
<comment type="caution">
    <text evidence="4">The sequence shown here is derived from an EMBL/GenBank/DDBJ whole genome shotgun (WGS) entry which is preliminary data.</text>
</comment>
<reference evidence="4" key="1">
    <citation type="submission" date="2023-10" db="EMBL/GenBank/DDBJ databases">
        <authorList>
            <person name="Chen Y."/>
            <person name="Shah S."/>
            <person name="Dougan E. K."/>
            <person name="Thang M."/>
            <person name="Chan C."/>
        </authorList>
    </citation>
    <scope>NUCLEOTIDE SEQUENCE [LARGE SCALE GENOMIC DNA]</scope>
</reference>
<gene>
    <name evidence="4" type="ORF">PCOR1329_LOCUS43395</name>
</gene>
<protein>
    <recommendedName>
        <fullName evidence="3">EF-hand domain-containing protein</fullName>
    </recommendedName>
</protein>
<feature type="region of interest" description="Disordered" evidence="2">
    <location>
        <begin position="131"/>
        <end position="186"/>
    </location>
</feature>
<organism evidence="4 5">
    <name type="scientific">Prorocentrum cordatum</name>
    <dbReference type="NCBI Taxonomy" id="2364126"/>
    <lineage>
        <taxon>Eukaryota</taxon>
        <taxon>Sar</taxon>
        <taxon>Alveolata</taxon>
        <taxon>Dinophyceae</taxon>
        <taxon>Prorocentrales</taxon>
        <taxon>Prorocentraceae</taxon>
        <taxon>Prorocentrum</taxon>
    </lineage>
</organism>
<keyword evidence="1" id="KW-0106">Calcium</keyword>
<dbReference type="InterPro" id="IPR011992">
    <property type="entry name" value="EF-hand-dom_pair"/>
</dbReference>
<evidence type="ECO:0000313" key="5">
    <source>
        <dbReference type="Proteomes" id="UP001189429"/>
    </source>
</evidence>
<dbReference type="Gene3D" id="1.10.238.10">
    <property type="entry name" value="EF-hand"/>
    <property type="match status" value="1"/>
</dbReference>
<keyword evidence="5" id="KW-1185">Reference proteome</keyword>
<feature type="compositionally biased region" description="Low complexity" evidence="2">
    <location>
        <begin position="312"/>
        <end position="329"/>
    </location>
</feature>
<dbReference type="Proteomes" id="UP001189429">
    <property type="component" value="Unassembled WGS sequence"/>
</dbReference>
<feature type="domain" description="EF-hand" evidence="3">
    <location>
        <begin position="57"/>
        <end position="92"/>
    </location>
</feature>
<name>A0ABN9TYG5_9DINO</name>
<evidence type="ECO:0000256" key="2">
    <source>
        <dbReference type="SAM" id="MobiDB-lite"/>
    </source>
</evidence>
<evidence type="ECO:0000259" key="3">
    <source>
        <dbReference type="PROSITE" id="PS50222"/>
    </source>
</evidence>
<proteinExistence type="predicted"/>
<dbReference type="InterPro" id="IPR002048">
    <property type="entry name" value="EF_hand_dom"/>
</dbReference>
<sequence>MADKEIQKKHEEKEKRKMCKELRKLFVRLDEDASGQVTMDEIGGIAEEDKQMLASMLGVSDPLELFRALDVDGSGEVDIEEFCNGIWQVCISKAPIEIKRVEKMVESMRHQLRVSERAMADMVKEVGDLKDQLEKSRLRSSSAPVATPGAPESGGLGSADGTPPVKSAGLSPRGSSASWDQAPLRGDVQSDCDGQLVSIIGACVREAVGAALREHRVGGAIPVAVYHAGQGCPQKPSEGPPFGPDIAAAPGWVEELKLELQSLRAAGPRAALGGQAHGGPKAQAQGTTAADLVRPLPRASLAPSKDAKARDGSPSPARRAAGSSSNSGACQPKTSTPKAPPQRARPGDGAEPAGKGAAGSRGVAPSKRRSPARAPEALPEGSSAREAPIPQEAAVAERLAAVAGARAATSPTGCAGPLAQGMPAGPAEIHHL</sequence>
<feature type="compositionally biased region" description="Low complexity" evidence="2">
    <location>
        <begin position="392"/>
        <end position="408"/>
    </location>
</feature>
<dbReference type="EMBL" id="CAUYUJ010015216">
    <property type="protein sequence ID" value="CAK0851206.1"/>
    <property type="molecule type" value="Genomic_DNA"/>
</dbReference>